<keyword evidence="3" id="KW-1185">Reference proteome</keyword>
<dbReference type="InterPro" id="IPR053195">
    <property type="entry name" value="Bax-like"/>
</dbReference>
<dbReference type="AlphaFoldDB" id="A0A9X1L1I4"/>
<feature type="domain" description="Mannosyl-glycoprotein endo-beta-N-acetylglucosamidase-like" evidence="1">
    <location>
        <begin position="120"/>
        <end position="247"/>
    </location>
</feature>
<dbReference type="InterPro" id="IPR002901">
    <property type="entry name" value="MGlyc_endo_b_GlcNAc-like_dom"/>
</dbReference>
<protein>
    <submittedName>
        <fullName evidence="2">Glucosaminidase domain-containing protein</fullName>
    </submittedName>
</protein>
<dbReference type="RefSeq" id="WP_225699733.1">
    <property type="nucleotide sequence ID" value="NZ_JAIXNE010000007.1"/>
</dbReference>
<dbReference type="Proteomes" id="UP001139409">
    <property type="component" value="Unassembled WGS sequence"/>
</dbReference>
<sequence length="280" mass="32253">MTSKYGKHMATAVSAVMLLLLSSCIGGRPGKPIFVVVRAYEDILPISSYDSVPAILYDNEMDFSELPVDVKKQGFIDMVLPSILAVKYNYEIDFLHADRIMRELHERGYVSGIDSSFMDQQQERFNARNWWDARKRLITHPTSIVIAQAAVESGWGSSRFFREANNLFGIWSYDPDEQRIRSLTDRASGGIYLRAYSNVAASIQDYFEVIARASAYRRFRRERARSSDPHRLIHLLTNYSELRGRYIKKLEDVIDQNDLTRYDKARLDPSFIPDSGYIPL</sequence>
<evidence type="ECO:0000259" key="1">
    <source>
        <dbReference type="SMART" id="SM00047"/>
    </source>
</evidence>
<name>A0A9X1L1I4_9BACT</name>
<comment type="caution">
    <text evidence="2">The sequence shown here is derived from an EMBL/GenBank/DDBJ whole genome shotgun (WGS) entry which is preliminary data.</text>
</comment>
<dbReference type="PANTHER" id="PTHR40572:SF1">
    <property type="entry name" value="PROTEIN BAX"/>
    <property type="match status" value="1"/>
</dbReference>
<dbReference type="GO" id="GO:0004040">
    <property type="term" value="F:amidase activity"/>
    <property type="evidence" value="ECO:0007669"/>
    <property type="project" value="InterPro"/>
</dbReference>
<dbReference type="EMBL" id="JAIXNE010000007">
    <property type="protein sequence ID" value="MCA6078874.1"/>
    <property type="molecule type" value="Genomic_DNA"/>
</dbReference>
<reference evidence="2" key="1">
    <citation type="submission" date="2021-09" db="EMBL/GenBank/DDBJ databases">
        <title>Fulvivirga sp. isolated from coastal sediment.</title>
        <authorList>
            <person name="Yu H."/>
        </authorList>
    </citation>
    <scope>NUCLEOTIDE SEQUENCE</scope>
    <source>
        <strain evidence="2">1062</strain>
    </source>
</reference>
<evidence type="ECO:0000313" key="2">
    <source>
        <dbReference type="EMBL" id="MCA6078874.1"/>
    </source>
</evidence>
<dbReference type="SMART" id="SM00047">
    <property type="entry name" value="LYZ2"/>
    <property type="match status" value="1"/>
</dbReference>
<proteinExistence type="predicted"/>
<dbReference type="PROSITE" id="PS51257">
    <property type="entry name" value="PROKAR_LIPOPROTEIN"/>
    <property type="match status" value="1"/>
</dbReference>
<dbReference type="Gene3D" id="1.10.530.10">
    <property type="match status" value="1"/>
</dbReference>
<dbReference type="Pfam" id="PF01832">
    <property type="entry name" value="Glucosaminidase"/>
    <property type="match status" value="1"/>
</dbReference>
<dbReference type="PANTHER" id="PTHR40572">
    <property type="entry name" value="PROTEIN BAX"/>
    <property type="match status" value="1"/>
</dbReference>
<organism evidence="2 3">
    <name type="scientific">Fulvivirga sedimenti</name>
    <dbReference type="NCBI Taxonomy" id="2879465"/>
    <lineage>
        <taxon>Bacteria</taxon>
        <taxon>Pseudomonadati</taxon>
        <taxon>Bacteroidota</taxon>
        <taxon>Cytophagia</taxon>
        <taxon>Cytophagales</taxon>
        <taxon>Fulvivirgaceae</taxon>
        <taxon>Fulvivirga</taxon>
    </lineage>
</organism>
<gene>
    <name evidence="2" type="ORF">LDX50_28625</name>
</gene>
<evidence type="ECO:0000313" key="3">
    <source>
        <dbReference type="Proteomes" id="UP001139409"/>
    </source>
</evidence>
<accession>A0A9X1L1I4</accession>